<dbReference type="Proteomes" id="UP000626092">
    <property type="component" value="Unassembled WGS sequence"/>
</dbReference>
<comment type="caution">
    <text evidence="1">The sequence shown here is derived from an EMBL/GenBank/DDBJ whole genome shotgun (WGS) entry which is preliminary data.</text>
</comment>
<accession>A0A834LUT4</accession>
<evidence type="ECO:0000313" key="2">
    <source>
        <dbReference type="Proteomes" id="UP000626092"/>
    </source>
</evidence>
<organism evidence="1 2">
    <name type="scientific">Rhododendron simsii</name>
    <name type="common">Sims's rhododendron</name>
    <dbReference type="NCBI Taxonomy" id="118357"/>
    <lineage>
        <taxon>Eukaryota</taxon>
        <taxon>Viridiplantae</taxon>
        <taxon>Streptophyta</taxon>
        <taxon>Embryophyta</taxon>
        <taxon>Tracheophyta</taxon>
        <taxon>Spermatophyta</taxon>
        <taxon>Magnoliopsida</taxon>
        <taxon>eudicotyledons</taxon>
        <taxon>Gunneridae</taxon>
        <taxon>Pentapetalae</taxon>
        <taxon>asterids</taxon>
        <taxon>Ericales</taxon>
        <taxon>Ericaceae</taxon>
        <taxon>Ericoideae</taxon>
        <taxon>Rhodoreae</taxon>
        <taxon>Rhododendron</taxon>
    </lineage>
</organism>
<sequence>MSVLIIPEVVEDPYLWMTTGEKRWYEMGKCNAGDKCMISHKCHHTHLLVARGLRVNSEFVDFCGKAEELILIYPGKEPRQDAISVNEWLPTSTNKNAVGFTNSFVISVNGSKFYLHIHKVSSGTFILVYGENIEENRRMGLLTQLRTCKLYGPMRDLVLRANGGGEYTDKSEEGCRLHLNYCFVARDDTILMECIDFIGNDIEVWDISIIDKEWIKSSSQGLRTSKEETNEKGDYDYYAFLLKDDIGCFVSSSFLPVDRDDNEQLEDNFVFNHLVAFLKKVVDAVKSMHDSPVESLGFDPKKAIRRGVPNLSITSAFCTYWNGKDQISILLVKAFLYQISLPNFGSIVY</sequence>
<dbReference type="EMBL" id="WJXA01000001">
    <property type="protein sequence ID" value="KAF7153070.1"/>
    <property type="molecule type" value="Genomic_DNA"/>
</dbReference>
<dbReference type="AlphaFoldDB" id="A0A834LUT4"/>
<dbReference type="OrthoDB" id="10559910at2759"/>
<keyword evidence="2" id="KW-1185">Reference proteome</keyword>
<evidence type="ECO:0000313" key="1">
    <source>
        <dbReference type="EMBL" id="KAF7153070.1"/>
    </source>
</evidence>
<gene>
    <name evidence="1" type="ORF">RHSIM_Rhsim01G0090100</name>
</gene>
<protein>
    <submittedName>
        <fullName evidence="1">Uncharacterized protein</fullName>
    </submittedName>
</protein>
<reference evidence="1" key="1">
    <citation type="submission" date="2019-11" db="EMBL/GenBank/DDBJ databases">
        <authorList>
            <person name="Liu Y."/>
            <person name="Hou J."/>
            <person name="Li T.-Q."/>
            <person name="Guan C.-H."/>
            <person name="Wu X."/>
            <person name="Wu H.-Z."/>
            <person name="Ling F."/>
            <person name="Zhang R."/>
            <person name="Shi X.-G."/>
            <person name="Ren J.-P."/>
            <person name="Chen E.-F."/>
            <person name="Sun J.-M."/>
        </authorList>
    </citation>
    <scope>NUCLEOTIDE SEQUENCE</scope>
    <source>
        <strain evidence="1">Adult_tree_wgs_1</strain>
        <tissue evidence="1">Leaves</tissue>
    </source>
</reference>
<proteinExistence type="predicted"/>
<name>A0A834LUT4_RHOSS</name>